<comment type="caution">
    <text evidence="2">The sequence shown here is derived from an EMBL/GenBank/DDBJ whole genome shotgun (WGS) entry which is preliminary data.</text>
</comment>
<dbReference type="AlphaFoldDB" id="A0A427AF69"/>
<gene>
    <name evidence="2" type="ORF">B296_00021725</name>
</gene>
<evidence type="ECO:0000313" key="2">
    <source>
        <dbReference type="EMBL" id="RRT74856.1"/>
    </source>
</evidence>
<name>A0A427AF69_ENSVE</name>
<proteinExistence type="predicted"/>
<feature type="compositionally biased region" description="Basic and acidic residues" evidence="1">
    <location>
        <begin position="1"/>
        <end position="11"/>
    </location>
</feature>
<evidence type="ECO:0000256" key="1">
    <source>
        <dbReference type="SAM" id="MobiDB-lite"/>
    </source>
</evidence>
<accession>A0A427AF69</accession>
<protein>
    <submittedName>
        <fullName evidence="2">Uncharacterized protein</fullName>
    </submittedName>
</protein>
<dbReference type="Proteomes" id="UP000287651">
    <property type="component" value="Unassembled WGS sequence"/>
</dbReference>
<reference evidence="2 3" key="1">
    <citation type="journal article" date="2014" name="Agronomy (Basel)">
        <title>A Draft Genome Sequence for Ensete ventricosum, the Drought-Tolerant Tree Against Hunger.</title>
        <authorList>
            <person name="Harrison J."/>
            <person name="Moore K.A."/>
            <person name="Paszkiewicz K."/>
            <person name="Jones T."/>
            <person name="Grant M."/>
            <person name="Ambacheew D."/>
            <person name="Muzemil S."/>
            <person name="Studholme D.J."/>
        </authorList>
    </citation>
    <scope>NUCLEOTIDE SEQUENCE [LARGE SCALE GENOMIC DNA]</scope>
</reference>
<organism evidence="2 3">
    <name type="scientific">Ensete ventricosum</name>
    <name type="common">Abyssinian banana</name>
    <name type="synonym">Musa ensete</name>
    <dbReference type="NCBI Taxonomy" id="4639"/>
    <lineage>
        <taxon>Eukaryota</taxon>
        <taxon>Viridiplantae</taxon>
        <taxon>Streptophyta</taxon>
        <taxon>Embryophyta</taxon>
        <taxon>Tracheophyta</taxon>
        <taxon>Spermatophyta</taxon>
        <taxon>Magnoliopsida</taxon>
        <taxon>Liliopsida</taxon>
        <taxon>Zingiberales</taxon>
        <taxon>Musaceae</taxon>
        <taxon>Ensete</taxon>
    </lineage>
</organism>
<evidence type="ECO:0000313" key="3">
    <source>
        <dbReference type="Proteomes" id="UP000287651"/>
    </source>
</evidence>
<feature type="region of interest" description="Disordered" evidence="1">
    <location>
        <begin position="1"/>
        <end position="25"/>
    </location>
</feature>
<sequence>MEIPERGDCEGRCQGSGGGRAGRQAGALFEAPEPGLPAAGGRRGLVVDAWLRGSTAAILIGISHVDNLMIGVTKGYRYDMRFYH</sequence>
<dbReference type="EMBL" id="AMZH03002649">
    <property type="protein sequence ID" value="RRT74856.1"/>
    <property type="molecule type" value="Genomic_DNA"/>
</dbReference>